<gene>
    <name evidence="2" type="ORF">PPNSA23_34070</name>
</gene>
<evidence type="ECO:0000313" key="2">
    <source>
        <dbReference type="EMBL" id="GAB1583464.1"/>
    </source>
</evidence>
<comment type="caution">
    <text evidence="2">The sequence shown here is derived from an EMBL/GenBank/DDBJ whole genome shotgun (WGS) entry which is preliminary data.</text>
</comment>
<dbReference type="RefSeq" id="WP_407866076.1">
    <property type="nucleotide sequence ID" value="NZ_BAAFZP010000002.1"/>
</dbReference>
<proteinExistence type="predicted"/>
<dbReference type="Proteomes" id="UP001628091">
    <property type="component" value="Unassembled WGS sequence"/>
</dbReference>
<keyword evidence="3" id="KW-1185">Reference proteome</keyword>
<evidence type="ECO:0000256" key="1">
    <source>
        <dbReference type="SAM" id="MobiDB-lite"/>
    </source>
</evidence>
<feature type="compositionally biased region" description="Basic and acidic residues" evidence="1">
    <location>
        <begin position="1"/>
        <end position="11"/>
    </location>
</feature>
<name>A0ABQ0H3F5_9HYPH</name>
<reference evidence="2 3" key="1">
    <citation type="submission" date="2024-10" db="EMBL/GenBank/DDBJ databases">
        <title>Isolation, draft genome sequencing and identification of Phyllobacterium sp. NSA23, isolated from leaf soil.</title>
        <authorList>
            <person name="Akita H."/>
        </authorList>
    </citation>
    <scope>NUCLEOTIDE SEQUENCE [LARGE SCALE GENOMIC DNA]</scope>
    <source>
        <strain evidence="2 3">NSA23</strain>
    </source>
</reference>
<accession>A0ABQ0H3F5</accession>
<dbReference type="EMBL" id="BAAFZP010000002">
    <property type="protein sequence ID" value="GAB1583464.1"/>
    <property type="molecule type" value="Genomic_DNA"/>
</dbReference>
<sequence>MQAEQELHDGAEQSDPTAARSLLDGKNPWAISAEINKRSPRNRETLRLPATIPYTMFARVSDLMPRQDTSGGKERLRHVLDKIRDQRQALSNMIGAGINHLLPRR</sequence>
<feature type="region of interest" description="Disordered" evidence="1">
    <location>
        <begin position="1"/>
        <end position="26"/>
    </location>
</feature>
<organism evidence="2 3">
    <name type="scientific">Phyllobacterium phragmitis</name>
    <dbReference type="NCBI Taxonomy" id="2670329"/>
    <lineage>
        <taxon>Bacteria</taxon>
        <taxon>Pseudomonadati</taxon>
        <taxon>Pseudomonadota</taxon>
        <taxon>Alphaproteobacteria</taxon>
        <taxon>Hyphomicrobiales</taxon>
        <taxon>Phyllobacteriaceae</taxon>
        <taxon>Phyllobacterium</taxon>
    </lineage>
</organism>
<protein>
    <submittedName>
        <fullName evidence="2">Uncharacterized protein</fullName>
    </submittedName>
</protein>
<evidence type="ECO:0000313" key="3">
    <source>
        <dbReference type="Proteomes" id="UP001628091"/>
    </source>
</evidence>